<dbReference type="InterPro" id="IPR036390">
    <property type="entry name" value="WH_DNA-bd_sf"/>
</dbReference>
<evidence type="ECO:0000313" key="6">
    <source>
        <dbReference type="EMBL" id="OGE90822.1"/>
    </source>
</evidence>
<protein>
    <submittedName>
        <fullName evidence="6">SMC-Scp complex subunit ScpB</fullName>
    </submittedName>
</protein>
<keyword evidence="1" id="KW-0963">Cytoplasm</keyword>
<feature type="compositionally biased region" description="Basic and acidic residues" evidence="5">
    <location>
        <begin position="189"/>
        <end position="198"/>
    </location>
</feature>
<proteinExistence type="predicted"/>
<name>A0A1F5PMC7_9BACT</name>
<dbReference type="EMBL" id="MFEO01000009">
    <property type="protein sequence ID" value="OGE90822.1"/>
    <property type="molecule type" value="Genomic_DNA"/>
</dbReference>
<evidence type="ECO:0000256" key="4">
    <source>
        <dbReference type="ARBA" id="ARBA00023306"/>
    </source>
</evidence>
<organism evidence="6 7">
    <name type="scientific">Candidatus Doudnabacteria bacterium RIFCSPHIGHO2_01_FULL_50_11</name>
    <dbReference type="NCBI Taxonomy" id="1817828"/>
    <lineage>
        <taxon>Bacteria</taxon>
        <taxon>Candidatus Doudnaibacteriota</taxon>
    </lineage>
</organism>
<keyword evidence="2" id="KW-0132">Cell division</keyword>
<dbReference type="Proteomes" id="UP000178377">
    <property type="component" value="Unassembled WGS sequence"/>
</dbReference>
<dbReference type="InterPro" id="IPR005234">
    <property type="entry name" value="ScpB_csome_segregation"/>
</dbReference>
<reference evidence="6 7" key="1">
    <citation type="journal article" date="2016" name="Nat. Commun.">
        <title>Thousands of microbial genomes shed light on interconnected biogeochemical processes in an aquifer system.</title>
        <authorList>
            <person name="Anantharaman K."/>
            <person name="Brown C.T."/>
            <person name="Hug L.A."/>
            <person name="Sharon I."/>
            <person name="Castelle C.J."/>
            <person name="Probst A.J."/>
            <person name="Thomas B.C."/>
            <person name="Singh A."/>
            <person name="Wilkins M.J."/>
            <person name="Karaoz U."/>
            <person name="Brodie E.L."/>
            <person name="Williams K.H."/>
            <person name="Hubbard S.S."/>
            <person name="Banfield J.F."/>
        </authorList>
    </citation>
    <scope>NUCLEOTIDE SEQUENCE [LARGE SCALE GENOMIC DNA]</scope>
</reference>
<dbReference type="AlphaFoldDB" id="A0A1F5PMC7"/>
<dbReference type="Pfam" id="PF04079">
    <property type="entry name" value="SMC_ScpB"/>
    <property type="match status" value="1"/>
</dbReference>
<dbReference type="GO" id="GO:0051304">
    <property type="term" value="P:chromosome separation"/>
    <property type="evidence" value="ECO:0007669"/>
    <property type="project" value="InterPro"/>
</dbReference>
<dbReference type="InterPro" id="IPR036388">
    <property type="entry name" value="WH-like_DNA-bd_sf"/>
</dbReference>
<dbReference type="GO" id="GO:0051301">
    <property type="term" value="P:cell division"/>
    <property type="evidence" value="ECO:0007669"/>
    <property type="project" value="UniProtKB-KW"/>
</dbReference>
<evidence type="ECO:0000256" key="5">
    <source>
        <dbReference type="SAM" id="MobiDB-lite"/>
    </source>
</evidence>
<dbReference type="SUPFAM" id="SSF46785">
    <property type="entry name" value="Winged helix' DNA-binding domain"/>
    <property type="match status" value="2"/>
</dbReference>
<dbReference type="Gene3D" id="1.10.10.10">
    <property type="entry name" value="Winged helix-like DNA-binding domain superfamily/Winged helix DNA-binding domain"/>
    <property type="match status" value="2"/>
</dbReference>
<dbReference type="PANTHER" id="PTHR34298:SF2">
    <property type="entry name" value="SEGREGATION AND CONDENSATION PROTEIN B"/>
    <property type="match status" value="1"/>
</dbReference>
<feature type="region of interest" description="Disordered" evidence="5">
    <location>
        <begin position="170"/>
        <end position="198"/>
    </location>
</feature>
<feature type="compositionally biased region" description="Low complexity" evidence="5">
    <location>
        <begin position="172"/>
        <end position="188"/>
    </location>
</feature>
<dbReference type="STRING" id="1817828.A2722_02685"/>
<keyword evidence="4" id="KW-0131">Cell cycle</keyword>
<evidence type="ECO:0000256" key="3">
    <source>
        <dbReference type="ARBA" id="ARBA00022829"/>
    </source>
</evidence>
<dbReference type="PIRSF" id="PIRSF019345">
    <property type="entry name" value="ScpB"/>
    <property type="match status" value="1"/>
</dbReference>
<evidence type="ECO:0000313" key="7">
    <source>
        <dbReference type="Proteomes" id="UP000178377"/>
    </source>
</evidence>
<dbReference type="PANTHER" id="PTHR34298">
    <property type="entry name" value="SEGREGATION AND CONDENSATION PROTEIN B"/>
    <property type="match status" value="1"/>
</dbReference>
<keyword evidence="3" id="KW-0159">Chromosome partition</keyword>
<sequence length="198" mass="21796">MDSLPSKIESLLFAAARPVKISELVRALGVGKPEVKTGLEGLRAELSGRGIVIVEKDERYQLMTHPDSSKLVGDFVNAELREKLTDAALETLAIVLYKQPVTRAEIEAIRGVNSQYILRQLAMRGMVEKATHPQDARRLVYSTTLDFMAYLGVREMKDLPDFEELTKSVSLPDAAPASPEAQSSSLPSLDKDEKIGDN</sequence>
<evidence type="ECO:0000256" key="1">
    <source>
        <dbReference type="ARBA" id="ARBA00022490"/>
    </source>
</evidence>
<evidence type="ECO:0000256" key="2">
    <source>
        <dbReference type="ARBA" id="ARBA00022618"/>
    </source>
</evidence>
<gene>
    <name evidence="6" type="ORF">A2722_02685</name>
</gene>
<comment type="caution">
    <text evidence="6">The sequence shown here is derived from an EMBL/GenBank/DDBJ whole genome shotgun (WGS) entry which is preliminary data.</text>
</comment>
<dbReference type="NCBIfam" id="TIGR00281">
    <property type="entry name" value="SMC-Scp complex subunit ScpB"/>
    <property type="match status" value="1"/>
</dbReference>
<accession>A0A1F5PMC7</accession>